<evidence type="ECO:0000256" key="2">
    <source>
        <dbReference type="SAM" id="SignalP"/>
    </source>
</evidence>
<comment type="similarity">
    <text evidence="1">Belongs to the UPF0065 (bug) family.</text>
</comment>
<proteinExistence type="inferred from homology"/>
<keyword evidence="4" id="KW-1185">Reference proteome</keyword>
<dbReference type="Pfam" id="PF03401">
    <property type="entry name" value="TctC"/>
    <property type="match status" value="1"/>
</dbReference>
<dbReference type="RefSeq" id="WP_129969411.1">
    <property type="nucleotide sequence ID" value="NZ_JACCEW010000003.1"/>
</dbReference>
<accession>A0A853FHI6</accession>
<dbReference type="PANTHER" id="PTHR42928">
    <property type="entry name" value="TRICARBOXYLATE-BINDING PROTEIN"/>
    <property type="match status" value="1"/>
</dbReference>
<dbReference type="InterPro" id="IPR042100">
    <property type="entry name" value="Bug_dom1"/>
</dbReference>
<sequence>MAHHARIARIGRALVLAGSLFSATAFAFPDQPIRLLIPYPPGGSADALARPLTPILEKELGQSVVVDYRPGGGGVIATSELARAKPDGHTILMVLAAHAINPSLRSSLPYDTEKDFAGVSLLATLPLIVAAPKSTPADDIPSLIKYAKAHPGELTFASAGPGNTSHLAGELFKVSTGTDLLHVPYKGSGPAVIALLGGEVSLMFDSISTSLPQVRAGKLKALAVTGKERSGLLPDLPTVGETVDGFEVSGWYGILAPAGTPPEAIQKLNKAFVAAVKNPKARAQLENIGYSIDGSTPEAFDAHIKREIKRWADIIESSGTPKIN</sequence>
<feature type="signal peptide" evidence="2">
    <location>
        <begin position="1"/>
        <end position="27"/>
    </location>
</feature>
<dbReference type="EMBL" id="JACCEW010000003">
    <property type="protein sequence ID" value="NYT37446.1"/>
    <property type="molecule type" value="Genomic_DNA"/>
</dbReference>
<evidence type="ECO:0000256" key="1">
    <source>
        <dbReference type="ARBA" id="ARBA00006987"/>
    </source>
</evidence>
<dbReference type="AlphaFoldDB" id="A0A853FHI6"/>
<dbReference type="Gene3D" id="3.40.190.150">
    <property type="entry name" value="Bordetella uptake gene, domain 1"/>
    <property type="match status" value="1"/>
</dbReference>
<dbReference type="OrthoDB" id="8678477at2"/>
<evidence type="ECO:0000313" key="3">
    <source>
        <dbReference type="EMBL" id="NYT37446.1"/>
    </source>
</evidence>
<feature type="chain" id="PRO_5032562097" evidence="2">
    <location>
        <begin position="28"/>
        <end position="324"/>
    </location>
</feature>
<dbReference type="Gene3D" id="3.40.190.10">
    <property type="entry name" value="Periplasmic binding protein-like II"/>
    <property type="match status" value="1"/>
</dbReference>
<dbReference type="InterPro" id="IPR005064">
    <property type="entry name" value="BUG"/>
</dbReference>
<name>A0A853FHI6_9BURK</name>
<dbReference type="SUPFAM" id="SSF53850">
    <property type="entry name" value="Periplasmic binding protein-like II"/>
    <property type="match status" value="1"/>
</dbReference>
<organism evidence="3 4">
    <name type="scientific">Allopusillimonas soli</name>
    <dbReference type="NCBI Taxonomy" id="659016"/>
    <lineage>
        <taxon>Bacteria</taxon>
        <taxon>Pseudomonadati</taxon>
        <taxon>Pseudomonadota</taxon>
        <taxon>Betaproteobacteria</taxon>
        <taxon>Burkholderiales</taxon>
        <taxon>Alcaligenaceae</taxon>
        <taxon>Allopusillimonas</taxon>
    </lineage>
</organism>
<keyword evidence="2" id="KW-0732">Signal</keyword>
<gene>
    <name evidence="3" type="ORF">H0A68_11230</name>
</gene>
<evidence type="ECO:0000313" key="4">
    <source>
        <dbReference type="Proteomes" id="UP000580517"/>
    </source>
</evidence>
<comment type="caution">
    <text evidence="3">The sequence shown here is derived from an EMBL/GenBank/DDBJ whole genome shotgun (WGS) entry which is preliminary data.</text>
</comment>
<reference evidence="3 4" key="1">
    <citation type="submission" date="2020-07" db="EMBL/GenBank/DDBJ databases">
        <title>Taxonomic revisions and descriptions of new bacterial species based on genomic comparisons in the high-G+C-content subgroup of the family Alcaligenaceae.</title>
        <authorList>
            <person name="Szabo A."/>
            <person name="Felfoldi T."/>
        </authorList>
    </citation>
    <scope>NUCLEOTIDE SEQUENCE [LARGE SCALE GENOMIC DNA]</scope>
    <source>
        <strain evidence="3 4">DSM 25264</strain>
    </source>
</reference>
<dbReference type="CDD" id="cd13578">
    <property type="entry name" value="PBP2_Bug27"/>
    <property type="match status" value="1"/>
</dbReference>
<dbReference type="Proteomes" id="UP000580517">
    <property type="component" value="Unassembled WGS sequence"/>
</dbReference>
<protein>
    <submittedName>
        <fullName evidence="3">Tripartite tricarboxylate transporter substrate binding protein</fullName>
    </submittedName>
</protein>
<dbReference type="PANTHER" id="PTHR42928:SF5">
    <property type="entry name" value="BLR1237 PROTEIN"/>
    <property type="match status" value="1"/>
</dbReference>
<dbReference type="PIRSF" id="PIRSF017082">
    <property type="entry name" value="YflP"/>
    <property type="match status" value="1"/>
</dbReference>